<dbReference type="Proteomes" id="UP000198672">
    <property type="component" value="Unassembled WGS sequence"/>
</dbReference>
<dbReference type="AlphaFoldDB" id="A0A1H3K1J2"/>
<evidence type="ECO:0000313" key="1">
    <source>
        <dbReference type="EMBL" id="SDY46080.1"/>
    </source>
</evidence>
<proteinExistence type="predicted"/>
<dbReference type="EMBL" id="FNOW01000073">
    <property type="protein sequence ID" value="SDY46080.1"/>
    <property type="molecule type" value="Genomic_DNA"/>
</dbReference>
<sequence>MPTISMFYGIIISMFFEIREKHHLPHIHVRYQGYRASISIDDAALLAGELPPKQLRMVQVWVDLHREELLADWELAKEGVELFRIDPLK</sequence>
<evidence type="ECO:0000313" key="2">
    <source>
        <dbReference type="Proteomes" id="UP000198672"/>
    </source>
</evidence>
<dbReference type="STRING" id="61595.SAMN05421644_1735"/>
<dbReference type="RefSeq" id="WP_091335515.1">
    <property type="nucleotide sequence ID" value="NZ_FNOW01000073.1"/>
</dbReference>
<dbReference type="OrthoDB" id="122670at2"/>
<dbReference type="InterPro" id="IPR025427">
    <property type="entry name" value="DUF4160"/>
</dbReference>
<organism evidence="1 2">
    <name type="scientific">Allochromatium warmingii</name>
    <name type="common">Chromatium warmingii</name>
    <dbReference type="NCBI Taxonomy" id="61595"/>
    <lineage>
        <taxon>Bacteria</taxon>
        <taxon>Pseudomonadati</taxon>
        <taxon>Pseudomonadota</taxon>
        <taxon>Gammaproteobacteria</taxon>
        <taxon>Chromatiales</taxon>
        <taxon>Chromatiaceae</taxon>
        <taxon>Allochromatium</taxon>
    </lineage>
</organism>
<accession>A0A1H3K1J2</accession>
<protein>
    <recommendedName>
        <fullName evidence="3">DUF4160 domain-containing protein</fullName>
    </recommendedName>
</protein>
<reference evidence="2" key="1">
    <citation type="submission" date="2016-10" db="EMBL/GenBank/DDBJ databases">
        <authorList>
            <person name="Varghese N."/>
            <person name="Submissions S."/>
        </authorList>
    </citation>
    <scope>NUCLEOTIDE SEQUENCE [LARGE SCALE GENOMIC DNA]</scope>
    <source>
        <strain evidence="2">DSM 173</strain>
    </source>
</reference>
<keyword evidence="2" id="KW-1185">Reference proteome</keyword>
<evidence type="ECO:0008006" key="3">
    <source>
        <dbReference type="Google" id="ProtNLM"/>
    </source>
</evidence>
<name>A0A1H3K1J2_ALLWA</name>
<gene>
    <name evidence="1" type="ORF">SAMN05421644_1735</name>
</gene>
<dbReference type="Pfam" id="PF13711">
    <property type="entry name" value="DUF4160"/>
    <property type="match status" value="1"/>
</dbReference>